<name>A0A2A5S3H3_9LACT</name>
<organism evidence="3 4">
    <name type="scientific">Pseudolactococcus piscium</name>
    <dbReference type="NCBI Taxonomy" id="1364"/>
    <lineage>
        <taxon>Bacteria</taxon>
        <taxon>Bacillati</taxon>
        <taxon>Bacillota</taxon>
        <taxon>Bacilli</taxon>
        <taxon>Lactobacillales</taxon>
        <taxon>Streptococcaceae</taxon>
        <taxon>Pseudolactococcus</taxon>
    </lineage>
</organism>
<dbReference type="SUPFAM" id="SSF50891">
    <property type="entry name" value="Cyclophilin-like"/>
    <property type="match status" value="1"/>
</dbReference>
<evidence type="ECO:0000313" key="3">
    <source>
        <dbReference type="EMBL" id="PCS08077.1"/>
    </source>
</evidence>
<dbReference type="InterPro" id="IPR043797">
    <property type="entry name" value="MupG_N"/>
</dbReference>
<dbReference type="Gene3D" id="2.40.100.10">
    <property type="entry name" value="Cyclophilin-like"/>
    <property type="match status" value="1"/>
</dbReference>
<dbReference type="InterPro" id="IPR043894">
    <property type="entry name" value="MupG_C"/>
</dbReference>
<dbReference type="Proteomes" id="UP000218282">
    <property type="component" value="Unassembled WGS sequence"/>
</dbReference>
<keyword evidence="4" id="KW-1185">Reference proteome</keyword>
<dbReference type="Pfam" id="PF05913">
    <property type="entry name" value="MupG_C"/>
    <property type="match status" value="1"/>
</dbReference>
<dbReference type="InterPro" id="IPR017853">
    <property type="entry name" value="GH"/>
</dbReference>
<dbReference type="Gene3D" id="3.20.20.70">
    <property type="entry name" value="Aldolase class I"/>
    <property type="match status" value="1"/>
</dbReference>
<protein>
    <submittedName>
        <fullName evidence="3">Outer surface protein</fullName>
    </submittedName>
</protein>
<feature type="domain" description="6-phospho-N-acetylmuramidase N-terminal" evidence="2">
    <location>
        <begin position="16"/>
        <end position="252"/>
    </location>
</feature>
<evidence type="ECO:0000259" key="2">
    <source>
        <dbReference type="Pfam" id="PF19200"/>
    </source>
</evidence>
<sequence>MLSYFKKKIGEPMNALGISLYPEKSDYQADKAYLTVAKKYGFSRIFMNLLLFKAKNVGPLVERLWKTIAYGNQLGFATFIDVNPYTLKAFDIAPKELSFFADMGVKGIRLDMGFTGKEEAEMTQNNLGLKIEINMSNDDHYLDRIFDYQPNRQQLVGCHNFFPQAFTGLSVDYFIHCSNRFLERNLHTAAFVTSQVGEIGPWSLHEGLCTIEAHRHLPIEHQVKHLKFLNVVDDIIIGNAYASEDELKKMSQAFYSDVLTLSINPEATLTDLEKEIIEETAHTYRGDRSEYMIRSSMPRFTYYTRSIPEKEDASVIKRGDVLILNEAYGQYKGEVQIALKDRPKDMRVNKVGRICQEDLIFLDAVKPYTSFSLRFL</sequence>
<proteinExistence type="predicted"/>
<dbReference type="PANTHER" id="PTHR38435">
    <property type="match status" value="1"/>
</dbReference>
<dbReference type="InterPro" id="IPR008589">
    <property type="entry name" value="MupG"/>
</dbReference>
<evidence type="ECO:0000259" key="1">
    <source>
        <dbReference type="Pfam" id="PF05913"/>
    </source>
</evidence>
<dbReference type="InterPro" id="IPR029000">
    <property type="entry name" value="Cyclophilin-like_dom_sf"/>
</dbReference>
<evidence type="ECO:0000313" key="4">
    <source>
        <dbReference type="Proteomes" id="UP000218282"/>
    </source>
</evidence>
<dbReference type="AlphaFoldDB" id="A0A2A5S3H3"/>
<dbReference type="InterPro" id="IPR013785">
    <property type="entry name" value="Aldolase_TIM"/>
</dbReference>
<feature type="domain" description="6-phospho-N-acetylmuramidase C-terminal" evidence="1">
    <location>
        <begin position="259"/>
        <end position="373"/>
    </location>
</feature>
<gene>
    <name evidence="3" type="ORF">RU86_GL001681</name>
</gene>
<reference evidence="3 4" key="1">
    <citation type="submission" date="2014-12" db="EMBL/GenBank/DDBJ databases">
        <title>Draft genome sequences of 10 type strains of Lactococcus.</title>
        <authorList>
            <person name="Sun Z."/>
            <person name="Zhong Z."/>
            <person name="Liu W."/>
            <person name="Zhang W."/>
            <person name="Zhang H."/>
        </authorList>
    </citation>
    <scope>NUCLEOTIDE SEQUENCE [LARGE SCALE GENOMIC DNA]</scope>
    <source>
        <strain evidence="3 4">DSM 6634</strain>
    </source>
</reference>
<comment type="caution">
    <text evidence="3">The sequence shown here is derived from an EMBL/GenBank/DDBJ whole genome shotgun (WGS) entry which is preliminary data.</text>
</comment>
<accession>A0A2A5S3H3</accession>
<dbReference type="PANTHER" id="PTHR38435:SF1">
    <property type="entry name" value="DUF871 DOMAIN-CONTAINING PROTEIN"/>
    <property type="match status" value="1"/>
</dbReference>
<dbReference type="Pfam" id="PF19200">
    <property type="entry name" value="MupG_N"/>
    <property type="match status" value="1"/>
</dbReference>
<dbReference type="EMBL" id="JXJW01000004">
    <property type="protein sequence ID" value="PCS08077.1"/>
    <property type="molecule type" value="Genomic_DNA"/>
</dbReference>
<dbReference type="SUPFAM" id="SSF51445">
    <property type="entry name" value="(Trans)glycosidases"/>
    <property type="match status" value="1"/>
</dbReference>